<evidence type="ECO:0000313" key="2">
    <source>
        <dbReference type="EMBL" id="VFS59863.1"/>
    </source>
</evidence>
<reference evidence="2 3" key="1">
    <citation type="submission" date="2019-03" db="EMBL/GenBank/DDBJ databases">
        <authorList>
            <consortium name="Pathogen Informatics"/>
        </authorList>
    </citation>
    <scope>NUCLEOTIDE SEQUENCE [LARGE SCALE GENOMIC DNA]</scope>
    <source>
        <strain evidence="2 3">NCTC12998</strain>
    </source>
</reference>
<feature type="compositionally biased region" description="Basic and acidic residues" evidence="1">
    <location>
        <begin position="38"/>
        <end position="58"/>
    </location>
</feature>
<sequence>MPALLGESGREQANQRRGQQNIAVQQLFAAQPEQYQQRGDHQRGPVAARKQDQQRQIDAVRQEQCRLLAVMGQIKAERPQHQPAASPGQHNEQRNDPVAKAARH</sequence>
<organism evidence="2 3">
    <name type="scientific">Raoultella planticola</name>
    <name type="common">Klebsiella planticola</name>
    <dbReference type="NCBI Taxonomy" id="575"/>
    <lineage>
        <taxon>Bacteria</taxon>
        <taxon>Pseudomonadati</taxon>
        <taxon>Pseudomonadota</taxon>
        <taxon>Gammaproteobacteria</taxon>
        <taxon>Enterobacterales</taxon>
        <taxon>Enterobacteriaceae</taxon>
        <taxon>Klebsiella/Raoultella group</taxon>
        <taxon>Raoultella</taxon>
    </lineage>
</organism>
<feature type="region of interest" description="Disordered" evidence="1">
    <location>
        <begin position="73"/>
        <end position="104"/>
    </location>
</feature>
<accession>A0A485AJ31</accession>
<dbReference type="AlphaFoldDB" id="A0A485AJ31"/>
<dbReference type="EMBL" id="CAADJE010000015">
    <property type="protein sequence ID" value="VFS59863.1"/>
    <property type="molecule type" value="Genomic_DNA"/>
</dbReference>
<feature type="compositionally biased region" description="Polar residues" evidence="1">
    <location>
        <begin position="15"/>
        <end position="24"/>
    </location>
</feature>
<name>A0A485AJ31_RAOPL</name>
<evidence type="ECO:0000256" key="1">
    <source>
        <dbReference type="SAM" id="MobiDB-lite"/>
    </source>
</evidence>
<proteinExistence type="predicted"/>
<feature type="region of interest" description="Disordered" evidence="1">
    <location>
        <begin position="1"/>
        <end position="58"/>
    </location>
</feature>
<evidence type="ECO:0000313" key="3">
    <source>
        <dbReference type="Proteomes" id="UP000345637"/>
    </source>
</evidence>
<gene>
    <name evidence="2" type="ORF">NCTC12998_01153</name>
</gene>
<dbReference type="Proteomes" id="UP000345637">
    <property type="component" value="Unassembled WGS sequence"/>
</dbReference>
<protein>
    <submittedName>
        <fullName evidence="2">Uncharacterized protein</fullName>
    </submittedName>
</protein>